<dbReference type="Pfam" id="PF13302">
    <property type="entry name" value="Acetyltransf_3"/>
    <property type="match status" value="1"/>
</dbReference>
<organism evidence="2 3">
    <name type="scientific">Nostoc minutum NIES-26</name>
    <dbReference type="NCBI Taxonomy" id="1844469"/>
    <lineage>
        <taxon>Bacteria</taxon>
        <taxon>Bacillati</taxon>
        <taxon>Cyanobacteriota</taxon>
        <taxon>Cyanophyceae</taxon>
        <taxon>Nostocales</taxon>
        <taxon>Nostocaceae</taxon>
        <taxon>Nostoc</taxon>
    </lineage>
</organism>
<comment type="caution">
    <text evidence="2">The sequence shown here is derived from an EMBL/GenBank/DDBJ whole genome shotgun (WGS) entry which is preliminary data.</text>
</comment>
<reference evidence="2" key="1">
    <citation type="submission" date="2016-04" db="EMBL/GenBank/DDBJ databases">
        <authorList>
            <person name="Tabuchi Yagui T.R."/>
        </authorList>
    </citation>
    <scope>NUCLEOTIDE SEQUENCE [LARGE SCALE GENOMIC DNA]</scope>
    <source>
        <strain evidence="2">NIES-26</strain>
    </source>
</reference>
<dbReference type="PANTHER" id="PTHR43792:SF1">
    <property type="entry name" value="N-ACETYLTRANSFERASE DOMAIN-CONTAINING PROTEIN"/>
    <property type="match status" value="1"/>
</dbReference>
<evidence type="ECO:0000313" key="3">
    <source>
        <dbReference type="Proteomes" id="UP000252107"/>
    </source>
</evidence>
<dbReference type="EMBL" id="LXQD01000215">
    <property type="protein sequence ID" value="RCJ32011.1"/>
    <property type="molecule type" value="Genomic_DNA"/>
</dbReference>
<proteinExistence type="predicted"/>
<dbReference type="SUPFAM" id="SSF55729">
    <property type="entry name" value="Acyl-CoA N-acyltransferases (Nat)"/>
    <property type="match status" value="1"/>
</dbReference>
<dbReference type="PANTHER" id="PTHR43792">
    <property type="entry name" value="GNAT FAMILY, PUTATIVE (AFU_ORTHOLOGUE AFUA_3G00765)-RELATED-RELATED"/>
    <property type="match status" value="1"/>
</dbReference>
<evidence type="ECO:0000313" key="2">
    <source>
        <dbReference type="EMBL" id="RCJ32011.1"/>
    </source>
</evidence>
<dbReference type="InterPro" id="IPR051531">
    <property type="entry name" value="N-acetyltransferase"/>
</dbReference>
<dbReference type="InterPro" id="IPR016181">
    <property type="entry name" value="Acyl_CoA_acyltransferase"/>
</dbReference>
<accession>A0A367R7Z6</accession>
<gene>
    <name evidence="2" type="ORF">A6770_19395</name>
</gene>
<evidence type="ECO:0000259" key="1">
    <source>
        <dbReference type="Pfam" id="PF13302"/>
    </source>
</evidence>
<name>A0A367R7Z6_9NOSO</name>
<dbReference type="Gene3D" id="3.40.630.30">
    <property type="match status" value="1"/>
</dbReference>
<dbReference type="InterPro" id="IPR000182">
    <property type="entry name" value="GNAT_dom"/>
</dbReference>
<feature type="domain" description="N-acetyltransferase" evidence="1">
    <location>
        <begin position="7"/>
        <end position="150"/>
    </location>
</feature>
<keyword evidence="3" id="KW-1185">Reference proteome</keyword>
<sequence>MEIITKRFVLREFTEKDEPAFLTYHGDPRYAEFCSSEEVEADYTTELLRQFIQWAHEQPRRNYQLAVIRLENPKELLGCCGLRTKGYDADIAELGIELAPKYWGRYRYAIEVASAMLKFGFGELGLQEVRGVTISANTRVMRLAHRYGFVAVSSCPGSDWMHTRGWNQTQWQLTREKWESMLTQIRVEQ</sequence>
<dbReference type="GO" id="GO:0016747">
    <property type="term" value="F:acyltransferase activity, transferring groups other than amino-acyl groups"/>
    <property type="evidence" value="ECO:0007669"/>
    <property type="project" value="InterPro"/>
</dbReference>
<dbReference type="AlphaFoldDB" id="A0A367R7Z6"/>
<dbReference type="Proteomes" id="UP000252107">
    <property type="component" value="Unassembled WGS sequence"/>
</dbReference>
<protein>
    <submittedName>
        <fullName evidence="2">GCN5-related N-acetyltransferase</fullName>
    </submittedName>
</protein>